<evidence type="ECO:0000313" key="2">
    <source>
        <dbReference type="EMBL" id="MPY49011.1"/>
    </source>
</evidence>
<organism evidence="2 3">
    <name type="scientific">Streptomyces acidicola</name>
    <dbReference type="NCBI Taxonomy" id="2596892"/>
    <lineage>
        <taxon>Bacteria</taxon>
        <taxon>Bacillati</taxon>
        <taxon>Actinomycetota</taxon>
        <taxon>Actinomycetes</taxon>
        <taxon>Kitasatosporales</taxon>
        <taxon>Streptomycetaceae</taxon>
        <taxon>Streptomyces</taxon>
    </lineage>
</organism>
<gene>
    <name evidence="2" type="ORF">FPZ41_10690</name>
</gene>
<sequence>MELLVGILVKVLLFAVIAGLFTLVITMSVRGRRQEARIRNEWEQIAQIAPERGWTYHPCTRGQIDQYGGMGPILYKGENQAAWHYTTGEFRGRPFTYFEYRYKRSTVDGDVNDFGEHRRLVIKAVFIITAPGSGSYMEILRRSKLGAVLDGRPGKRVGVPEFDKEFKVLVKDEDFFQNALSGGVVPFMLADHRAKKSPLRFRDNELITWYTGALSPQTVDEKLNYLCDVLDRIPAQAWTAA</sequence>
<dbReference type="RefSeq" id="WP_152861407.1">
    <property type="nucleotide sequence ID" value="NZ_VMNX01000027.1"/>
</dbReference>
<dbReference type="EMBL" id="VMNX01000027">
    <property type="protein sequence ID" value="MPY49011.1"/>
    <property type="molecule type" value="Genomic_DNA"/>
</dbReference>
<protein>
    <recommendedName>
        <fullName evidence="4">DUF3137 domain-containing protein</fullName>
    </recommendedName>
</protein>
<evidence type="ECO:0008006" key="4">
    <source>
        <dbReference type="Google" id="ProtNLM"/>
    </source>
</evidence>
<dbReference type="Proteomes" id="UP000373149">
    <property type="component" value="Unassembled WGS sequence"/>
</dbReference>
<evidence type="ECO:0000313" key="3">
    <source>
        <dbReference type="Proteomes" id="UP000373149"/>
    </source>
</evidence>
<keyword evidence="1" id="KW-1133">Transmembrane helix</keyword>
<name>A0A5N8WNJ6_9ACTN</name>
<feature type="transmembrane region" description="Helical" evidence="1">
    <location>
        <begin position="6"/>
        <end position="29"/>
    </location>
</feature>
<accession>A0A5N8WNJ6</accession>
<keyword evidence="3" id="KW-1185">Reference proteome</keyword>
<dbReference type="AlphaFoldDB" id="A0A5N8WNJ6"/>
<reference evidence="2 3" key="1">
    <citation type="submission" date="2019-09" db="EMBL/GenBank/DDBJ databases">
        <authorList>
            <person name="Duangmal K."/>
            <person name="Teo W.F.A."/>
            <person name="Lipun K."/>
        </authorList>
    </citation>
    <scope>NUCLEOTIDE SEQUENCE [LARGE SCALE GENOMIC DNA]</scope>
    <source>
        <strain evidence="2 3">K1PN6</strain>
    </source>
</reference>
<proteinExistence type="predicted"/>
<keyword evidence="1" id="KW-0472">Membrane</keyword>
<evidence type="ECO:0000256" key="1">
    <source>
        <dbReference type="SAM" id="Phobius"/>
    </source>
</evidence>
<comment type="caution">
    <text evidence="2">The sequence shown here is derived from an EMBL/GenBank/DDBJ whole genome shotgun (WGS) entry which is preliminary data.</text>
</comment>
<keyword evidence="1" id="KW-0812">Transmembrane</keyword>